<organism evidence="1 2">
    <name type="scientific">Sphingoaurantiacus capsulatus</name>
    <dbReference type="NCBI Taxonomy" id="1771310"/>
    <lineage>
        <taxon>Bacteria</taxon>
        <taxon>Pseudomonadati</taxon>
        <taxon>Pseudomonadota</taxon>
        <taxon>Alphaproteobacteria</taxon>
        <taxon>Sphingomonadales</taxon>
        <taxon>Sphingosinicellaceae</taxon>
        <taxon>Sphingoaurantiacus</taxon>
    </lineage>
</organism>
<dbReference type="Gene3D" id="1.10.8.930">
    <property type="entry name" value="Protein of unknown function DUF1465"/>
    <property type="match status" value="1"/>
</dbReference>
<dbReference type="Proteomes" id="UP001595615">
    <property type="component" value="Unassembled WGS sequence"/>
</dbReference>
<evidence type="ECO:0000313" key="2">
    <source>
        <dbReference type="Proteomes" id="UP001595615"/>
    </source>
</evidence>
<evidence type="ECO:0000313" key="1">
    <source>
        <dbReference type="EMBL" id="MFC3711603.1"/>
    </source>
</evidence>
<dbReference type="InterPro" id="IPR010848">
    <property type="entry name" value="DUF1465"/>
</dbReference>
<dbReference type="EMBL" id="JBHRXV010000003">
    <property type="protein sequence ID" value="MFC3711603.1"/>
    <property type="molecule type" value="Genomic_DNA"/>
</dbReference>
<keyword evidence="2" id="KW-1185">Reference proteome</keyword>
<reference evidence="2" key="1">
    <citation type="journal article" date="2019" name="Int. J. Syst. Evol. Microbiol.">
        <title>The Global Catalogue of Microorganisms (GCM) 10K type strain sequencing project: providing services to taxonomists for standard genome sequencing and annotation.</title>
        <authorList>
            <consortium name="The Broad Institute Genomics Platform"/>
            <consortium name="The Broad Institute Genome Sequencing Center for Infectious Disease"/>
            <person name="Wu L."/>
            <person name="Ma J."/>
        </authorList>
    </citation>
    <scope>NUCLEOTIDE SEQUENCE [LARGE SCALE GENOMIC DNA]</scope>
    <source>
        <strain evidence="2">KCTC 42644</strain>
    </source>
</reference>
<sequence>MTPVAHTPITPKLVDTLYLEAMTLADEARSYFDREGAADRGKLDPVARVAFSCESLKVTTRLMHVVSWLLVQKAVQAGELSELDAQAPERRLGRASDSDDPVRLAFLPSRSREIIDRSRDLYDRVARLDNQIITEPAADAEPAGARALLDRLRSSL</sequence>
<proteinExistence type="predicted"/>
<comment type="caution">
    <text evidence="1">The sequence shown here is derived from an EMBL/GenBank/DDBJ whole genome shotgun (WGS) entry which is preliminary data.</text>
</comment>
<protein>
    <submittedName>
        <fullName evidence="1">DUF1465 family protein</fullName>
    </submittedName>
</protein>
<dbReference type="Pfam" id="PF07323">
    <property type="entry name" value="DUF1465"/>
    <property type="match status" value="1"/>
</dbReference>
<gene>
    <name evidence="1" type="ORF">ACFOMD_03410</name>
</gene>
<accession>A0ABV7X779</accession>
<dbReference type="RefSeq" id="WP_380856876.1">
    <property type="nucleotide sequence ID" value="NZ_JBHRXV010000003.1"/>
</dbReference>
<name>A0ABV7X779_9SPHN</name>
<dbReference type="InterPro" id="IPR038301">
    <property type="entry name" value="AraC-like_sf"/>
</dbReference>